<dbReference type="GO" id="GO:0071011">
    <property type="term" value="C:precatalytic spliceosome"/>
    <property type="evidence" value="ECO:0007669"/>
    <property type="project" value="TreeGrafter"/>
</dbReference>
<comment type="subcellular location">
    <subcellularLocation>
        <location evidence="1">Nucleus</location>
    </subcellularLocation>
</comment>
<name>A0A4V1J174_9FUNG</name>
<dbReference type="PANTHER" id="PTHR13296:SF0">
    <property type="entry name" value="PRE-MRNA-SPLICING FACTOR SPF27"/>
    <property type="match status" value="1"/>
</dbReference>
<evidence type="ECO:0000256" key="2">
    <source>
        <dbReference type="ARBA" id="ARBA00010788"/>
    </source>
</evidence>
<evidence type="ECO:0000256" key="6">
    <source>
        <dbReference type="ARBA" id="ARBA00023242"/>
    </source>
</evidence>
<gene>
    <name evidence="7" type="ORF">SYNPS1DRAFT_23838</name>
</gene>
<evidence type="ECO:0000313" key="7">
    <source>
        <dbReference type="EMBL" id="RKP24069.1"/>
    </source>
</evidence>
<evidence type="ECO:0000256" key="4">
    <source>
        <dbReference type="ARBA" id="ARBA00022728"/>
    </source>
</evidence>
<dbReference type="EMBL" id="KZ990468">
    <property type="protein sequence ID" value="RKP24069.1"/>
    <property type="molecule type" value="Genomic_DNA"/>
</dbReference>
<keyword evidence="4" id="KW-0747">Spliceosome</keyword>
<keyword evidence="6" id="KW-0539">Nucleus</keyword>
<comment type="similarity">
    <text evidence="2">Belongs to the SPF27 family.</text>
</comment>
<keyword evidence="3" id="KW-0507">mRNA processing</keyword>
<dbReference type="Pfam" id="PF05700">
    <property type="entry name" value="BCAS2"/>
    <property type="match status" value="1"/>
</dbReference>
<dbReference type="GO" id="GO:0006397">
    <property type="term" value="P:mRNA processing"/>
    <property type="evidence" value="ECO:0007669"/>
    <property type="project" value="UniProtKB-KW"/>
</dbReference>
<dbReference type="AlphaFoldDB" id="A0A4V1J174"/>
<dbReference type="GO" id="GO:0008380">
    <property type="term" value="P:RNA splicing"/>
    <property type="evidence" value="ECO:0007669"/>
    <property type="project" value="UniProtKB-KW"/>
</dbReference>
<reference evidence="8" key="1">
    <citation type="journal article" date="2018" name="Nat. Microbiol.">
        <title>Leveraging single-cell genomics to expand the fungal tree of life.</title>
        <authorList>
            <person name="Ahrendt S.R."/>
            <person name="Quandt C.A."/>
            <person name="Ciobanu D."/>
            <person name="Clum A."/>
            <person name="Salamov A."/>
            <person name="Andreopoulos B."/>
            <person name="Cheng J.F."/>
            <person name="Woyke T."/>
            <person name="Pelin A."/>
            <person name="Henrissat B."/>
            <person name="Reynolds N.K."/>
            <person name="Benny G.L."/>
            <person name="Smith M.E."/>
            <person name="James T.Y."/>
            <person name="Grigoriev I.V."/>
        </authorList>
    </citation>
    <scope>NUCLEOTIDE SEQUENCE [LARGE SCALE GENOMIC DNA]</scope>
    <source>
        <strain evidence="8">Benny S71-1</strain>
    </source>
</reference>
<dbReference type="PANTHER" id="PTHR13296">
    <property type="entry name" value="BCAS2 PROTEIN"/>
    <property type="match status" value="1"/>
</dbReference>
<accession>A0A4V1J174</accession>
<keyword evidence="8" id="KW-1185">Reference proteome</keyword>
<dbReference type="InterPro" id="IPR008409">
    <property type="entry name" value="SPF27"/>
</dbReference>
<keyword evidence="5" id="KW-0508">mRNA splicing</keyword>
<proteinExistence type="inferred from homology"/>
<evidence type="ECO:0000256" key="5">
    <source>
        <dbReference type="ARBA" id="ARBA00023187"/>
    </source>
</evidence>
<sequence length="191" mass="22035">MKAFSFDERNRLPVASIDALLPSEEGALWKQTLARMKDGKEKLDALDMARYRMPAALDDDADLQAWQELCRSTETQLQHQHLRLCNLELLQKFGNNAWRMHNYQVEGQVEGMKRMLETEKGKVVECNQARKAMQLEAGEKLRKLEERWQSLIGQNAHLEVACAALEKEIKDWQAYKDGLASYQQQQEPATS</sequence>
<dbReference type="OrthoDB" id="205794at2759"/>
<dbReference type="GO" id="GO:0000974">
    <property type="term" value="C:Prp19 complex"/>
    <property type="evidence" value="ECO:0007669"/>
    <property type="project" value="TreeGrafter"/>
</dbReference>
<evidence type="ECO:0000256" key="1">
    <source>
        <dbReference type="ARBA" id="ARBA00004123"/>
    </source>
</evidence>
<evidence type="ECO:0000313" key="8">
    <source>
        <dbReference type="Proteomes" id="UP000278143"/>
    </source>
</evidence>
<evidence type="ECO:0000256" key="3">
    <source>
        <dbReference type="ARBA" id="ARBA00022664"/>
    </source>
</evidence>
<protein>
    <submittedName>
        <fullName evidence="7">Breast carcinoma amplified sequence 2-domain-containing protein</fullName>
    </submittedName>
</protein>
<dbReference type="GO" id="GO:0071013">
    <property type="term" value="C:catalytic step 2 spliceosome"/>
    <property type="evidence" value="ECO:0007669"/>
    <property type="project" value="TreeGrafter"/>
</dbReference>
<organism evidence="7 8">
    <name type="scientific">Syncephalis pseudoplumigaleata</name>
    <dbReference type="NCBI Taxonomy" id="1712513"/>
    <lineage>
        <taxon>Eukaryota</taxon>
        <taxon>Fungi</taxon>
        <taxon>Fungi incertae sedis</taxon>
        <taxon>Zoopagomycota</taxon>
        <taxon>Zoopagomycotina</taxon>
        <taxon>Zoopagomycetes</taxon>
        <taxon>Zoopagales</taxon>
        <taxon>Piptocephalidaceae</taxon>
        <taxon>Syncephalis</taxon>
    </lineage>
</organism>
<dbReference type="Proteomes" id="UP000278143">
    <property type="component" value="Unassembled WGS sequence"/>
</dbReference>
<dbReference type="SMR" id="A0A4V1J174"/>